<gene>
    <name evidence="7" type="primary">lgt</name>
    <name evidence="9" type="ORF">LARV_02920</name>
</gene>
<dbReference type="RefSeq" id="WP_075074336.1">
    <property type="nucleotide sequence ID" value="NZ_DF967972.1"/>
</dbReference>
<evidence type="ECO:0000256" key="8">
    <source>
        <dbReference type="SAM" id="MobiDB-lite"/>
    </source>
</evidence>
<evidence type="ECO:0000256" key="3">
    <source>
        <dbReference type="ARBA" id="ARBA00022679"/>
    </source>
</evidence>
<dbReference type="UniPathway" id="UPA00664"/>
<dbReference type="NCBIfam" id="TIGR00544">
    <property type="entry name" value="lgt"/>
    <property type="match status" value="1"/>
</dbReference>
<feature type="transmembrane region" description="Helical" evidence="7">
    <location>
        <begin position="44"/>
        <end position="66"/>
    </location>
</feature>
<feature type="transmembrane region" description="Helical" evidence="7">
    <location>
        <begin position="97"/>
        <end position="114"/>
    </location>
</feature>
<evidence type="ECO:0000313" key="9">
    <source>
        <dbReference type="EMBL" id="GAP15139.1"/>
    </source>
</evidence>
<keyword evidence="2 7" id="KW-1003">Cell membrane</keyword>
<comment type="similarity">
    <text evidence="1 7">Belongs to the Lgt family.</text>
</comment>
<dbReference type="Proteomes" id="UP000055060">
    <property type="component" value="Unassembled WGS sequence"/>
</dbReference>
<feature type="region of interest" description="Disordered" evidence="8">
    <location>
        <begin position="271"/>
        <end position="304"/>
    </location>
</feature>
<feature type="transmembrane region" description="Helical" evidence="7">
    <location>
        <begin position="241"/>
        <end position="259"/>
    </location>
</feature>
<dbReference type="GO" id="GO:0005886">
    <property type="term" value="C:plasma membrane"/>
    <property type="evidence" value="ECO:0007669"/>
    <property type="project" value="UniProtKB-SubCell"/>
</dbReference>
<protein>
    <recommendedName>
        <fullName evidence="7">Phosphatidylglycerol--prolipoprotein diacylglyceryl transferase</fullName>
        <ecNumber evidence="7">2.5.1.145</ecNumber>
    </recommendedName>
</protein>
<dbReference type="EC" id="2.5.1.145" evidence="7"/>
<keyword evidence="10" id="KW-1185">Reference proteome</keyword>
<reference evidence="9" key="1">
    <citation type="submission" date="2015-07" db="EMBL/GenBank/DDBJ databases">
        <title>Draft Genome Sequences of Anaerolinea thermolimosa IMO-1, Bellilinea caldifistulae GOMI-1, Leptolinea tardivitalis YMTK-2, Levilinea saccharolytica KIBI-1,Longilinea arvoryzae KOME-1, Previously Described as Members of the Anaerolineaceae (Chloroflexi).</title>
        <authorList>
            <person name="Sekiguchi Y."/>
            <person name="Ohashi A."/>
            <person name="Matsuura N."/>
            <person name="Tourlousse M.D."/>
        </authorList>
    </citation>
    <scope>NUCLEOTIDE SEQUENCE [LARGE SCALE GENOMIC DNA]</scope>
    <source>
        <strain evidence="9">KOME-1</strain>
    </source>
</reference>
<comment type="subcellular location">
    <subcellularLocation>
        <location evidence="7">Cell membrane</location>
        <topology evidence="7">Multi-pass membrane protein</topology>
    </subcellularLocation>
</comment>
<dbReference type="GO" id="GO:0008961">
    <property type="term" value="F:phosphatidylglycerol-prolipoprotein diacylglyceryl transferase activity"/>
    <property type="evidence" value="ECO:0007669"/>
    <property type="project" value="UniProtKB-UniRule"/>
</dbReference>
<organism evidence="9">
    <name type="scientific">Longilinea arvoryzae</name>
    <dbReference type="NCBI Taxonomy" id="360412"/>
    <lineage>
        <taxon>Bacteria</taxon>
        <taxon>Bacillati</taxon>
        <taxon>Chloroflexota</taxon>
        <taxon>Anaerolineae</taxon>
        <taxon>Anaerolineales</taxon>
        <taxon>Anaerolineaceae</taxon>
        <taxon>Longilinea</taxon>
    </lineage>
</organism>
<dbReference type="GO" id="GO:0042158">
    <property type="term" value="P:lipoprotein biosynthetic process"/>
    <property type="evidence" value="ECO:0007669"/>
    <property type="project" value="UniProtKB-UniRule"/>
</dbReference>
<evidence type="ECO:0000256" key="4">
    <source>
        <dbReference type="ARBA" id="ARBA00022692"/>
    </source>
</evidence>
<evidence type="ECO:0000256" key="1">
    <source>
        <dbReference type="ARBA" id="ARBA00007150"/>
    </source>
</evidence>
<feature type="transmembrane region" description="Helical" evidence="7">
    <location>
        <begin position="180"/>
        <end position="199"/>
    </location>
</feature>
<dbReference type="STRING" id="360412.LARV_02920"/>
<feature type="transmembrane region" description="Helical" evidence="7">
    <location>
        <begin position="13"/>
        <end position="32"/>
    </location>
</feature>
<dbReference type="EMBL" id="DF967972">
    <property type="protein sequence ID" value="GAP15139.1"/>
    <property type="molecule type" value="Genomic_DNA"/>
</dbReference>
<dbReference type="OrthoDB" id="871140at2"/>
<name>A0A0S7BKH6_9CHLR</name>
<dbReference type="Pfam" id="PF01790">
    <property type="entry name" value="LGT"/>
    <property type="match status" value="1"/>
</dbReference>
<evidence type="ECO:0000313" key="10">
    <source>
        <dbReference type="Proteomes" id="UP000055060"/>
    </source>
</evidence>
<keyword evidence="6 7" id="KW-0472">Membrane</keyword>
<dbReference type="InterPro" id="IPR001640">
    <property type="entry name" value="Lgt"/>
</dbReference>
<comment type="function">
    <text evidence="7">Catalyzes the transfer of the diacylglyceryl group from phosphatidylglycerol to the sulfhydryl group of the N-terminal cysteine of a prolipoprotein, the first step in the formation of mature lipoproteins.</text>
</comment>
<sequence length="304" mass="33665">MIPDGFYIGTFKIYFYALIILSGALMAAWLASVRARKRGLDSDLIWDMLPWLLIAGIVGARIWHILTPPASMVEQGITTYYYLTHPLDMLKIRNGGLGIPGAVIGGAIALYVYARRHKISFPVFVDIIAPGLALAQAVGRWGNFFNQEVYGAPTDLPWKLFISPAHRLPEYADVAYYHPLFFYEFLYNLLNMGILLWIGKRFANRLKDGDIFLTYLIIYPVGRFFLEFLRLDPSPIAGINANQTLMAVIAVGAAIALILRHRFGARTAAVAEAGEVPDESSEPEPGADHSSSENEGPDSSDLKA</sequence>
<dbReference type="PANTHER" id="PTHR30589:SF0">
    <property type="entry name" value="PHOSPHATIDYLGLYCEROL--PROLIPOPROTEIN DIACYLGLYCERYL TRANSFERASE"/>
    <property type="match status" value="1"/>
</dbReference>
<evidence type="ECO:0000256" key="5">
    <source>
        <dbReference type="ARBA" id="ARBA00022989"/>
    </source>
</evidence>
<proteinExistence type="inferred from homology"/>
<dbReference type="AlphaFoldDB" id="A0A0S7BKH6"/>
<keyword evidence="5 7" id="KW-1133">Transmembrane helix</keyword>
<dbReference type="PROSITE" id="PS01311">
    <property type="entry name" value="LGT"/>
    <property type="match status" value="1"/>
</dbReference>
<dbReference type="HAMAP" id="MF_01147">
    <property type="entry name" value="Lgt"/>
    <property type="match status" value="1"/>
</dbReference>
<keyword evidence="9" id="KW-0449">Lipoprotein</keyword>
<evidence type="ECO:0000256" key="2">
    <source>
        <dbReference type="ARBA" id="ARBA00022475"/>
    </source>
</evidence>
<feature type="transmembrane region" description="Helical" evidence="7">
    <location>
        <begin position="121"/>
        <end position="139"/>
    </location>
</feature>
<evidence type="ECO:0000256" key="7">
    <source>
        <dbReference type="HAMAP-Rule" id="MF_01147"/>
    </source>
</evidence>
<keyword evidence="4 7" id="KW-0812">Transmembrane</keyword>
<evidence type="ECO:0000256" key="6">
    <source>
        <dbReference type="ARBA" id="ARBA00023136"/>
    </source>
</evidence>
<feature type="transmembrane region" description="Helical" evidence="7">
    <location>
        <begin position="211"/>
        <end position="229"/>
    </location>
</feature>
<feature type="binding site" evidence="7">
    <location>
        <position position="140"/>
    </location>
    <ligand>
        <name>a 1,2-diacyl-sn-glycero-3-phospho-(1'-sn-glycerol)</name>
        <dbReference type="ChEBI" id="CHEBI:64716"/>
    </ligand>
</feature>
<comment type="catalytic activity">
    <reaction evidence="7">
        <text>L-cysteinyl-[prolipoprotein] + a 1,2-diacyl-sn-glycero-3-phospho-(1'-sn-glycerol) = an S-1,2-diacyl-sn-glyceryl-L-cysteinyl-[prolipoprotein] + sn-glycerol 1-phosphate + H(+)</text>
        <dbReference type="Rhea" id="RHEA:56712"/>
        <dbReference type="Rhea" id="RHEA-COMP:14679"/>
        <dbReference type="Rhea" id="RHEA-COMP:14680"/>
        <dbReference type="ChEBI" id="CHEBI:15378"/>
        <dbReference type="ChEBI" id="CHEBI:29950"/>
        <dbReference type="ChEBI" id="CHEBI:57685"/>
        <dbReference type="ChEBI" id="CHEBI:64716"/>
        <dbReference type="ChEBI" id="CHEBI:140658"/>
        <dbReference type="EC" id="2.5.1.145"/>
    </reaction>
</comment>
<comment type="pathway">
    <text evidence="7">Protein modification; lipoprotein biosynthesis (diacylglyceryl transfer).</text>
</comment>
<dbReference type="PANTHER" id="PTHR30589">
    <property type="entry name" value="PROLIPOPROTEIN DIACYLGLYCERYL TRANSFERASE"/>
    <property type="match status" value="1"/>
</dbReference>
<accession>A0A0S7BKH6</accession>
<keyword evidence="3 7" id="KW-0808">Transferase</keyword>